<reference evidence="1" key="1">
    <citation type="journal article" date="2022" name="Int. J. Mol. Sci.">
        <title>Draft Genome of Tanacetum Coccineum: Genomic Comparison of Closely Related Tanacetum-Family Plants.</title>
        <authorList>
            <person name="Yamashiro T."/>
            <person name="Shiraishi A."/>
            <person name="Nakayama K."/>
            <person name="Satake H."/>
        </authorList>
    </citation>
    <scope>NUCLEOTIDE SEQUENCE</scope>
</reference>
<gene>
    <name evidence="1" type="ORF">Tco_0839110</name>
</gene>
<accession>A0ABQ5ATP3</accession>
<evidence type="ECO:0000313" key="2">
    <source>
        <dbReference type="Proteomes" id="UP001151760"/>
    </source>
</evidence>
<name>A0ABQ5ATP3_9ASTR</name>
<keyword evidence="2" id="KW-1185">Reference proteome</keyword>
<evidence type="ECO:0000313" key="1">
    <source>
        <dbReference type="EMBL" id="GJT04648.1"/>
    </source>
</evidence>
<protein>
    <recommendedName>
        <fullName evidence="3">RNA-directed DNA polymerase (Reverse transcriptase)</fullName>
    </recommendedName>
</protein>
<reference evidence="1" key="2">
    <citation type="submission" date="2022-01" db="EMBL/GenBank/DDBJ databases">
        <authorList>
            <person name="Yamashiro T."/>
            <person name="Shiraishi A."/>
            <person name="Satake H."/>
            <person name="Nakayama K."/>
        </authorList>
    </citation>
    <scope>NUCLEOTIDE SEQUENCE</scope>
</reference>
<dbReference type="EMBL" id="BQNB010012525">
    <property type="protein sequence ID" value="GJT04648.1"/>
    <property type="molecule type" value="Genomic_DNA"/>
</dbReference>
<dbReference type="Proteomes" id="UP001151760">
    <property type="component" value="Unassembled WGS sequence"/>
</dbReference>
<sequence length="316" mass="35644">MEVMDVNHTGLHFTWNQKPKGSNGILKKIDKIMGNFQFNDDFLGSFATFQPYHISDHSPCVLRIPKVTVKGAESPIRKLLHAQGNLHDQVNRLHVDLDEAQKAIDKDPSCQLLRIEHAHYLLDFKEASLDEERFLRQKSKGEWLNACDSNTAYFHRVVKRKCARNRIEMVSDSSNVLYEGNAVAGAFVSHYEQFLGSVGSTVPLDAKDLFSRVLDSQKADVMVHDITESEIRGALFSIGYDKALGPDGFTAAFFNKAWNVVEGDVTCAIWEFFSNGKLLKELNHTLISLIPKVSTPSRINVLGIEKILDRFQIYSS</sequence>
<comment type="caution">
    <text evidence="1">The sequence shown here is derived from an EMBL/GenBank/DDBJ whole genome shotgun (WGS) entry which is preliminary data.</text>
</comment>
<proteinExistence type="predicted"/>
<evidence type="ECO:0008006" key="3">
    <source>
        <dbReference type="Google" id="ProtNLM"/>
    </source>
</evidence>
<organism evidence="1 2">
    <name type="scientific">Tanacetum coccineum</name>
    <dbReference type="NCBI Taxonomy" id="301880"/>
    <lineage>
        <taxon>Eukaryota</taxon>
        <taxon>Viridiplantae</taxon>
        <taxon>Streptophyta</taxon>
        <taxon>Embryophyta</taxon>
        <taxon>Tracheophyta</taxon>
        <taxon>Spermatophyta</taxon>
        <taxon>Magnoliopsida</taxon>
        <taxon>eudicotyledons</taxon>
        <taxon>Gunneridae</taxon>
        <taxon>Pentapetalae</taxon>
        <taxon>asterids</taxon>
        <taxon>campanulids</taxon>
        <taxon>Asterales</taxon>
        <taxon>Asteraceae</taxon>
        <taxon>Asteroideae</taxon>
        <taxon>Anthemideae</taxon>
        <taxon>Anthemidinae</taxon>
        <taxon>Tanacetum</taxon>
    </lineage>
</organism>